<dbReference type="InterPro" id="IPR011333">
    <property type="entry name" value="SKP1/BTB/POZ_sf"/>
</dbReference>
<feature type="region of interest" description="Disordered" evidence="3">
    <location>
        <begin position="1369"/>
        <end position="1413"/>
    </location>
</feature>
<dbReference type="PROSITE" id="PS50012">
    <property type="entry name" value="RCC1_3"/>
    <property type="match status" value="2"/>
</dbReference>
<gene>
    <name evidence="5" type="ORF">LALA0_S05e02344g</name>
</gene>
<dbReference type="SUPFAM" id="SSF54695">
    <property type="entry name" value="POZ domain"/>
    <property type="match status" value="1"/>
</dbReference>
<dbReference type="InterPro" id="IPR051625">
    <property type="entry name" value="Signaling_Regulatory_Domain"/>
</dbReference>
<dbReference type="OrthoDB" id="1893551at2759"/>
<dbReference type="Gene3D" id="2.130.10.30">
    <property type="entry name" value="Regulator of chromosome condensation 1/beta-lactamase-inhibitor protein II"/>
    <property type="match status" value="1"/>
</dbReference>
<feature type="compositionally biased region" description="Polar residues" evidence="3">
    <location>
        <begin position="1158"/>
        <end position="1183"/>
    </location>
</feature>
<dbReference type="STRING" id="1245769.A0A0C7N2S6"/>
<evidence type="ECO:0000256" key="3">
    <source>
        <dbReference type="SAM" id="MobiDB-lite"/>
    </source>
</evidence>
<dbReference type="EMBL" id="LN736364">
    <property type="protein sequence ID" value="CEP62295.1"/>
    <property type="molecule type" value="Genomic_DNA"/>
</dbReference>
<dbReference type="Pfam" id="PF00651">
    <property type="entry name" value="BTB"/>
    <property type="match status" value="1"/>
</dbReference>
<feature type="compositionally biased region" description="Polar residues" evidence="3">
    <location>
        <begin position="1372"/>
        <end position="1385"/>
    </location>
</feature>
<reference evidence="5 6" key="1">
    <citation type="submission" date="2014-12" db="EMBL/GenBank/DDBJ databases">
        <authorList>
            <person name="Neuveglise Cecile"/>
        </authorList>
    </citation>
    <scope>NUCLEOTIDE SEQUENCE [LARGE SCALE GENOMIC DNA]</scope>
    <source>
        <strain evidence="5 6">CBS 12615</strain>
    </source>
</reference>
<dbReference type="PROSITE" id="PS50097">
    <property type="entry name" value="BTB"/>
    <property type="match status" value="1"/>
</dbReference>
<dbReference type="CDD" id="cd18186">
    <property type="entry name" value="BTB_POZ_ZBTB_KLHL-like"/>
    <property type="match status" value="1"/>
</dbReference>
<evidence type="ECO:0000256" key="1">
    <source>
        <dbReference type="ARBA" id="ARBA00022737"/>
    </source>
</evidence>
<dbReference type="PANTHER" id="PTHR22872">
    <property type="entry name" value="BTK-BINDING PROTEIN-RELATED"/>
    <property type="match status" value="1"/>
</dbReference>
<dbReference type="HOGENOM" id="CLU_005054_0_0_1"/>
<feature type="domain" description="BTB" evidence="4">
    <location>
        <begin position="845"/>
        <end position="907"/>
    </location>
</feature>
<dbReference type="Pfam" id="PF13540">
    <property type="entry name" value="RCC1_2"/>
    <property type="match status" value="1"/>
</dbReference>
<dbReference type="RefSeq" id="XP_022628521.1">
    <property type="nucleotide sequence ID" value="XM_022772171.1"/>
</dbReference>
<evidence type="ECO:0000256" key="2">
    <source>
        <dbReference type="PROSITE-ProRule" id="PRU00235"/>
    </source>
</evidence>
<dbReference type="Proteomes" id="UP000054304">
    <property type="component" value="Unassembled WGS sequence"/>
</dbReference>
<organism evidence="5 6">
    <name type="scientific">Lachancea lanzarotensis</name>
    <dbReference type="NCBI Taxonomy" id="1245769"/>
    <lineage>
        <taxon>Eukaryota</taxon>
        <taxon>Fungi</taxon>
        <taxon>Dikarya</taxon>
        <taxon>Ascomycota</taxon>
        <taxon>Saccharomycotina</taxon>
        <taxon>Saccharomycetes</taxon>
        <taxon>Saccharomycetales</taxon>
        <taxon>Saccharomycetaceae</taxon>
        <taxon>Lachancea</taxon>
    </lineage>
</organism>
<sequence length="1413" mass="159657">MSCGKKNAQRDVFGRDLSYLLACHPAIEQLDSIDLYSHDLESGYTPLHVCLRTGYLQKAFELYRLWRKQHHSHYKPNLENIWDLKDREGLTPLELYRCENDIWNYNKIPFCIQPAGGHKESEVGPMSMVQWRPRNQKTKSSPRPCAPSIKEFRDVYFHLRGGRELYTTGTNVNLQLGTGDSEDRKELFKFDEYSLTDFQNPYLRPRFKTMIMKRYHSLILTVDGRILVAGTGTRGRLGNGNTSMSNVSHTKIDLEHHSVLQLDCSDHHSVALTTSGEVFTWGWNRYSQLGYSTPLNGKNSDRSALENICSAIPKKLANTPWKKHPSYDLKFVACSKVHTCLIDTHHNLFVWGLNLGQMGATNTYTEEDTISYNGHKGCIVKLPSKIKLPHFVQDVKQLFCTEFATFILWADNQLCVFNNYKILNFSVPKMLSKQNPSDELELFTPNSLSKKNRIVKLKSANSYGNNLCVLYESGAVGILFSNHLKNSAHGWSKLPKSLPINIYWTPYYGWNKCLDFDVGSDGQLVLCTVGGHIYRSGSSSSPNFEVLKSKKLTSGKVIHVSCDSLFSSFGVVKDDVDMIPLSFTKQNVYNNMALYSPLSSSRRHRRPTQKYELQDDDTTFFMFDSFVKGFSVAKGGDGTFSHDQDDDSSTACVRTDDLWSTLRERWGKYKCIDYVDQLVGLTNDVFTNARVNLVDTVAFDILFVGKETGVILGGCHRGLLQARAPAFLSKLVELGGCTSKDGSNISFRLLDEYSFEGTIRIETLFEHHTSEALPYVLHYMYTDNISSTSHIADAQERRFLDTSIKALMKVLDLHLNTFRGDRLPSSLEKLFESSITSKPFFLFKPDVRFLLADGATLEAYSFILIARCAYFESLFSRDWFSQHGSVKEVDLKSVTPDEMMCVLKYIYAFPFVDLFSHYSFTEYKSFVNFVIGLVQLTGKLMLKDLRSYLESVLIDFIDASTVLIILVNAHRLFSKALVSECCWYLHNNIELLFTDKNSQFIEEYFDSELWRILQEFVIDSRKMNSLSFDAWYNDTVEASSLLRLFQENRSKYNEHFMDSLHSFEPSFDIGKPAKKPTGSKKGADRRKSSGNRKPSLTLEDLVNVRRPSTSTADINKPNSSIPDFKLIDSSEEAVEDDIPDATHQGFVTVGKSKRRVSRSQNESHLASNTRECGPSRPTSHNSNTNIARFEAQAKFETLPEIAVRQVAPRLKTDRKSMFPALGNSLQGTSSVELSSKSTVATSFSGVKKLSQKERLKLAAQEVISKELNTSVKKPVWGSNAANANLEPVQSSVSSASKFPSLAQSLKGTGNKKKVPAVSLTSTGDASTIPLYLSNTKTTERLPSRSLKDAIEEERFAKWWAEESEKVQLQLEAGSTPSTDSCSNIPRSANKKSHKKSHHNSRRAFNGRHSEAKV</sequence>
<feature type="compositionally biased region" description="Basic residues" evidence="3">
    <location>
        <begin position="1388"/>
        <end position="1405"/>
    </location>
</feature>
<protein>
    <submittedName>
        <fullName evidence="5">LALA0S05e02344g1_1</fullName>
    </submittedName>
</protein>
<dbReference type="GeneID" id="34685757"/>
<dbReference type="PANTHER" id="PTHR22872:SF2">
    <property type="entry name" value="INHIBITOR OF BRUTON TYROSINE KINASE"/>
    <property type="match status" value="1"/>
</dbReference>
<keyword evidence="6" id="KW-1185">Reference proteome</keyword>
<dbReference type="SUPFAM" id="SSF50985">
    <property type="entry name" value="RCC1/BLIP-II"/>
    <property type="match status" value="1"/>
</dbReference>
<evidence type="ECO:0000259" key="4">
    <source>
        <dbReference type="PROSITE" id="PS50097"/>
    </source>
</evidence>
<proteinExistence type="predicted"/>
<dbReference type="InterPro" id="IPR009091">
    <property type="entry name" value="RCC1/BLIP-II"/>
</dbReference>
<feature type="repeat" description="RCC1" evidence="2">
    <location>
        <begin position="224"/>
        <end position="275"/>
    </location>
</feature>
<dbReference type="InterPro" id="IPR000210">
    <property type="entry name" value="BTB/POZ_dom"/>
</dbReference>
<accession>A0A0C7N2S6</accession>
<evidence type="ECO:0000313" key="5">
    <source>
        <dbReference type="EMBL" id="CEP62295.1"/>
    </source>
</evidence>
<evidence type="ECO:0000313" key="6">
    <source>
        <dbReference type="Proteomes" id="UP000054304"/>
    </source>
</evidence>
<keyword evidence="1" id="KW-0677">Repeat</keyword>
<feature type="region of interest" description="Disordered" evidence="3">
    <location>
        <begin position="1150"/>
        <end position="1183"/>
    </location>
</feature>
<dbReference type="InterPro" id="IPR000408">
    <property type="entry name" value="Reg_chr_condens"/>
</dbReference>
<dbReference type="Gene3D" id="3.30.710.10">
    <property type="entry name" value="Potassium Channel Kv1.1, Chain A"/>
    <property type="match status" value="1"/>
</dbReference>
<feature type="region of interest" description="Disordered" evidence="3">
    <location>
        <begin position="1067"/>
        <end position="1099"/>
    </location>
</feature>
<feature type="repeat" description="RCC1" evidence="2">
    <location>
        <begin position="276"/>
        <end position="345"/>
    </location>
</feature>
<name>A0A0C7N2S6_9SACH</name>